<sequence>MNRIMLLGLLVCISRVALCGVMGVMAETVARRAGSSSLRGLCRLCVVAYALVLVASFAPMDSAQTVVHRAVPLLFLVPNLFIWISMRPSGVSMRGTRRRNDADGSADSISCEPMNKENK</sequence>
<name>A0A267WND0_BIFPS</name>
<dbReference type="RefSeq" id="WP_095279430.1">
    <property type="nucleotide sequence ID" value="NZ_MNLB01000002.1"/>
</dbReference>
<accession>A0A267WND0</accession>
<keyword evidence="2" id="KW-1133">Transmembrane helix</keyword>
<dbReference type="AlphaFoldDB" id="A0A267WND0"/>
<feature type="transmembrane region" description="Helical" evidence="2">
    <location>
        <begin position="6"/>
        <end position="29"/>
    </location>
</feature>
<comment type="caution">
    <text evidence="3">The sequence shown here is derived from an EMBL/GenBank/DDBJ whole genome shotgun (WGS) entry which is preliminary data.</text>
</comment>
<evidence type="ECO:0000256" key="2">
    <source>
        <dbReference type="SAM" id="Phobius"/>
    </source>
</evidence>
<evidence type="ECO:0000313" key="3">
    <source>
        <dbReference type="EMBL" id="PAC74135.1"/>
    </source>
</evidence>
<keyword evidence="2" id="KW-0812">Transmembrane</keyword>
<proteinExistence type="predicted"/>
<reference evidence="3 4" key="1">
    <citation type="journal article" date="2017" name="ISME J.">
        <title>Unveiling bifidobacterial biogeography across the mammalian branch of the tree of life.</title>
        <authorList>
            <person name="Milani C."/>
            <person name="Mangifesta M."/>
            <person name="Mancabelli L."/>
            <person name="Lugli G.A."/>
            <person name="James K."/>
            <person name="Duranti S."/>
            <person name="Turroni F."/>
            <person name="Ferrario C."/>
            <person name="Ossiprandi M.C."/>
            <person name="van Sinderen D."/>
            <person name="Ventura M."/>
        </authorList>
    </citation>
    <scope>NUCLEOTIDE SEQUENCE [LARGE SCALE GENOMIC DNA]</scope>
    <source>
        <strain evidence="3 4">1E</strain>
    </source>
</reference>
<feature type="transmembrane region" description="Helical" evidence="2">
    <location>
        <begin position="66"/>
        <end position="84"/>
    </location>
</feature>
<gene>
    <name evidence="3" type="ORF">BPS1E_0758</name>
</gene>
<protein>
    <submittedName>
        <fullName evidence="3">Uncharacterized protein</fullName>
    </submittedName>
</protein>
<dbReference type="Proteomes" id="UP000216789">
    <property type="component" value="Unassembled WGS sequence"/>
</dbReference>
<evidence type="ECO:0000256" key="1">
    <source>
        <dbReference type="SAM" id="MobiDB-lite"/>
    </source>
</evidence>
<evidence type="ECO:0000313" key="4">
    <source>
        <dbReference type="Proteomes" id="UP000216789"/>
    </source>
</evidence>
<dbReference type="EMBL" id="MNLB01000002">
    <property type="protein sequence ID" value="PAC74135.1"/>
    <property type="molecule type" value="Genomic_DNA"/>
</dbReference>
<keyword evidence="2" id="KW-0472">Membrane</keyword>
<feature type="transmembrane region" description="Helical" evidence="2">
    <location>
        <begin position="41"/>
        <end position="60"/>
    </location>
</feature>
<feature type="region of interest" description="Disordered" evidence="1">
    <location>
        <begin position="91"/>
        <end position="119"/>
    </location>
</feature>
<organism evidence="3 4">
    <name type="scientific">Bifidobacterium pseudocatenulatum</name>
    <dbReference type="NCBI Taxonomy" id="28026"/>
    <lineage>
        <taxon>Bacteria</taxon>
        <taxon>Bacillati</taxon>
        <taxon>Actinomycetota</taxon>
        <taxon>Actinomycetes</taxon>
        <taxon>Bifidobacteriales</taxon>
        <taxon>Bifidobacteriaceae</taxon>
        <taxon>Bifidobacterium</taxon>
    </lineage>
</organism>